<feature type="domain" description="RNase H type-1" evidence="1">
    <location>
        <begin position="106"/>
        <end position="200"/>
    </location>
</feature>
<gene>
    <name evidence="2" type="ORF">V6N11_014764</name>
</gene>
<dbReference type="SUPFAM" id="SSF53098">
    <property type="entry name" value="Ribonuclease H-like"/>
    <property type="match status" value="1"/>
</dbReference>
<dbReference type="PANTHER" id="PTHR47723:SF13">
    <property type="entry name" value="PUTATIVE-RELATED"/>
    <property type="match status" value="1"/>
</dbReference>
<dbReference type="Proteomes" id="UP001396334">
    <property type="component" value="Unassembled WGS sequence"/>
</dbReference>
<dbReference type="InterPro" id="IPR044730">
    <property type="entry name" value="RNase_H-like_dom_plant"/>
</dbReference>
<dbReference type="EMBL" id="JBBPBN010000004">
    <property type="protein sequence ID" value="KAK9039567.1"/>
    <property type="molecule type" value="Genomic_DNA"/>
</dbReference>
<protein>
    <recommendedName>
        <fullName evidence="1">RNase H type-1 domain-containing protein</fullName>
    </recommendedName>
</protein>
<evidence type="ECO:0000259" key="1">
    <source>
        <dbReference type="Pfam" id="PF13456"/>
    </source>
</evidence>
<dbReference type="InterPro" id="IPR053151">
    <property type="entry name" value="RNase_H-like"/>
</dbReference>
<dbReference type="InterPro" id="IPR012337">
    <property type="entry name" value="RNaseH-like_sf"/>
</dbReference>
<dbReference type="Pfam" id="PF13456">
    <property type="entry name" value="RVT_3"/>
    <property type="match status" value="1"/>
</dbReference>
<accession>A0ABR2TQ23</accession>
<keyword evidence="3" id="KW-1185">Reference proteome</keyword>
<name>A0ABR2TQ23_9ROSI</name>
<dbReference type="PANTHER" id="PTHR47723">
    <property type="entry name" value="OS05G0353850 PROTEIN"/>
    <property type="match status" value="1"/>
</dbReference>
<dbReference type="InterPro" id="IPR036397">
    <property type="entry name" value="RNaseH_sf"/>
</dbReference>
<comment type="caution">
    <text evidence="2">The sequence shown here is derived from an EMBL/GenBank/DDBJ whole genome shotgun (WGS) entry which is preliminary data.</text>
</comment>
<dbReference type="InterPro" id="IPR002156">
    <property type="entry name" value="RNaseH_domain"/>
</dbReference>
<organism evidence="2 3">
    <name type="scientific">Hibiscus sabdariffa</name>
    <name type="common">roselle</name>
    <dbReference type="NCBI Taxonomy" id="183260"/>
    <lineage>
        <taxon>Eukaryota</taxon>
        <taxon>Viridiplantae</taxon>
        <taxon>Streptophyta</taxon>
        <taxon>Embryophyta</taxon>
        <taxon>Tracheophyta</taxon>
        <taxon>Spermatophyta</taxon>
        <taxon>Magnoliopsida</taxon>
        <taxon>eudicotyledons</taxon>
        <taxon>Gunneridae</taxon>
        <taxon>Pentapetalae</taxon>
        <taxon>rosids</taxon>
        <taxon>malvids</taxon>
        <taxon>Malvales</taxon>
        <taxon>Malvaceae</taxon>
        <taxon>Malvoideae</taxon>
        <taxon>Hibiscus</taxon>
    </lineage>
</organism>
<proteinExistence type="predicted"/>
<sequence>MQFFKSLSLKSWMLMCLRQPEQLAIGMDRWSVLFSIICWKLWTRRNMILFDADYVEKEDLLIASERYMAELGRGVDGQYAAGGRALSQYPLPTLWTCPDEGWFKLNVDAAVQPGVEVAAIGGVIRSSAGVWVFGFARNIGRCSVVNAELWAVHDGLIHAWRLGFRSLVLESDNMEVVKLLQSRTKCTRWSTLAVAIWRLLE</sequence>
<dbReference type="Gene3D" id="3.30.420.10">
    <property type="entry name" value="Ribonuclease H-like superfamily/Ribonuclease H"/>
    <property type="match status" value="1"/>
</dbReference>
<dbReference type="CDD" id="cd06222">
    <property type="entry name" value="RNase_H_like"/>
    <property type="match status" value="1"/>
</dbReference>
<evidence type="ECO:0000313" key="2">
    <source>
        <dbReference type="EMBL" id="KAK9039567.1"/>
    </source>
</evidence>
<reference evidence="2 3" key="1">
    <citation type="journal article" date="2024" name="G3 (Bethesda)">
        <title>Genome assembly of Hibiscus sabdariffa L. provides insights into metabolisms of medicinal natural products.</title>
        <authorList>
            <person name="Kim T."/>
        </authorList>
    </citation>
    <scope>NUCLEOTIDE SEQUENCE [LARGE SCALE GENOMIC DNA]</scope>
    <source>
        <strain evidence="2">TK-2024</strain>
        <tissue evidence="2">Old leaves</tissue>
    </source>
</reference>
<evidence type="ECO:0000313" key="3">
    <source>
        <dbReference type="Proteomes" id="UP001396334"/>
    </source>
</evidence>